<gene>
    <name evidence="5" type="ORF">C6Y53_07975</name>
</gene>
<evidence type="ECO:0000256" key="3">
    <source>
        <dbReference type="ARBA" id="ARBA00023163"/>
    </source>
</evidence>
<feature type="domain" description="HTH gntR-type" evidence="4">
    <location>
        <begin position="26"/>
        <end position="93"/>
    </location>
</feature>
<keyword evidence="1" id="KW-0805">Transcription regulation</keyword>
<dbReference type="GO" id="GO:0003700">
    <property type="term" value="F:DNA-binding transcription factor activity"/>
    <property type="evidence" value="ECO:0007669"/>
    <property type="project" value="InterPro"/>
</dbReference>
<keyword evidence="6" id="KW-1185">Reference proteome</keyword>
<name>A0A2S0MP83_9RHOB</name>
<dbReference type="KEGG" id="thas:C6Y53_07975"/>
<dbReference type="PANTHER" id="PTHR43537:SF5">
    <property type="entry name" value="UXU OPERON TRANSCRIPTIONAL REGULATOR"/>
    <property type="match status" value="1"/>
</dbReference>
<evidence type="ECO:0000313" key="6">
    <source>
        <dbReference type="Proteomes" id="UP000237655"/>
    </source>
</evidence>
<reference evidence="6" key="1">
    <citation type="submission" date="2018-03" db="EMBL/GenBank/DDBJ databases">
        <title>Genomic analysis of the strain SH-1 isolated from shrimp intestine.</title>
        <authorList>
            <person name="Kim Y.-S."/>
            <person name="Kim S.-E."/>
            <person name="Kim K.-H."/>
        </authorList>
    </citation>
    <scope>NUCLEOTIDE SEQUENCE [LARGE SCALE GENOMIC DNA]</scope>
    <source>
        <strain evidence="6">SH-1</strain>
    </source>
</reference>
<evidence type="ECO:0000256" key="2">
    <source>
        <dbReference type="ARBA" id="ARBA00023125"/>
    </source>
</evidence>
<proteinExistence type="predicted"/>
<keyword evidence="3" id="KW-0804">Transcription</keyword>
<dbReference type="InterPro" id="IPR000524">
    <property type="entry name" value="Tscrpt_reg_HTH_GntR"/>
</dbReference>
<dbReference type="RefSeq" id="WP_106471964.1">
    <property type="nucleotide sequence ID" value="NZ_CP027665.1"/>
</dbReference>
<dbReference type="PROSITE" id="PS50949">
    <property type="entry name" value="HTH_GNTR"/>
    <property type="match status" value="1"/>
</dbReference>
<evidence type="ECO:0000313" key="5">
    <source>
        <dbReference type="EMBL" id="AVO37646.1"/>
    </source>
</evidence>
<dbReference type="Proteomes" id="UP000237655">
    <property type="component" value="Chromosome"/>
</dbReference>
<dbReference type="InterPro" id="IPR036390">
    <property type="entry name" value="WH_DNA-bd_sf"/>
</dbReference>
<dbReference type="SUPFAM" id="SSF46785">
    <property type="entry name" value="Winged helix' DNA-binding domain"/>
    <property type="match status" value="1"/>
</dbReference>
<dbReference type="SMART" id="SM00895">
    <property type="entry name" value="FCD"/>
    <property type="match status" value="1"/>
</dbReference>
<dbReference type="InterPro" id="IPR011711">
    <property type="entry name" value="GntR_C"/>
</dbReference>
<dbReference type="GO" id="GO:0003677">
    <property type="term" value="F:DNA binding"/>
    <property type="evidence" value="ECO:0007669"/>
    <property type="project" value="UniProtKB-KW"/>
</dbReference>
<dbReference type="InterPro" id="IPR036388">
    <property type="entry name" value="WH-like_DNA-bd_sf"/>
</dbReference>
<dbReference type="Pfam" id="PF07729">
    <property type="entry name" value="FCD"/>
    <property type="match status" value="1"/>
</dbReference>
<keyword evidence="2" id="KW-0238">DNA-binding</keyword>
<dbReference type="Gene3D" id="1.20.120.530">
    <property type="entry name" value="GntR ligand-binding domain-like"/>
    <property type="match status" value="1"/>
</dbReference>
<evidence type="ECO:0000256" key="1">
    <source>
        <dbReference type="ARBA" id="ARBA00023015"/>
    </source>
</evidence>
<dbReference type="PANTHER" id="PTHR43537">
    <property type="entry name" value="TRANSCRIPTIONAL REGULATOR, GNTR FAMILY"/>
    <property type="match status" value="1"/>
</dbReference>
<sequence length="253" mass="28333">MIPAKDEDAQEAPRPPALKPLDLFEGSLSNRVYLSLRDAILSLEYRPGDILRKQPVCERLNVSRSPVSEALGRLAAEGLVVILPQAGSFVARFSIEEIRESVFLREALELAAVDYLAPRITDDQLVELRRNLRVQQALVEDGDIAGFYEMDAEMHALLLSFTGFRRLAKMTETVWLQVSRARRLILPEPGRVAETLREHQDIVAALEARDADAARAATRLHLRQLLTYLEPLSDSRPDLFAPTDQAAGQASRR</sequence>
<dbReference type="Gene3D" id="1.10.10.10">
    <property type="entry name" value="Winged helix-like DNA-binding domain superfamily/Winged helix DNA-binding domain"/>
    <property type="match status" value="1"/>
</dbReference>
<dbReference type="SUPFAM" id="SSF48008">
    <property type="entry name" value="GntR ligand-binding domain-like"/>
    <property type="match status" value="1"/>
</dbReference>
<evidence type="ECO:0000259" key="4">
    <source>
        <dbReference type="PROSITE" id="PS50949"/>
    </source>
</evidence>
<dbReference type="InterPro" id="IPR008920">
    <property type="entry name" value="TF_FadR/GntR_C"/>
</dbReference>
<accession>A0A2S0MP83</accession>
<protein>
    <submittedName>
        <fullName evidence="5">GntR family transcriptional regulator</fullName>
    </submittedName>
</protein>
<dbReference type="SMART" id="SM00345">
    <property type="entry name" value="HTH_GNTR"/>
    <property type="match status" value="1"/>
</dbReference>
<dbReference type="CDD" id="cd07377">
    <property type="entry name" value="WHTH_GntR"/>
    <property type="match status" value="1"/>
</dbReference>
<dbReference type="AlphaFoldDB" id="A0A2S0MP83"/>
<dbReference type="Pfam" id="PF00392">
    <property type="entry name" value="GntR"/>
    <property type="match status" value="1"/>
</dbReference>
<dbReference type="EMBL" id="CP027665">
    <property type="protein sequence ID" value="AVO37646.1"/>
    <property type="molecule type" value="Genomic_DNA"/>
</dbReference>
<organism evidence="5 6">
    <name type="scientific">Pukyongiella litopenaei</name>
    <dbReference type="NCBI Taxonomy" id="2605946"/>
    <lineage>
        <taxon>Bacteria</taxon>
        <taxon>Pseudomonadati</taxon>
        <taxon>Pseudomonadota</taxon>
        <taxon>Alphaproteobacteria</taxon>
        <taxon>Rhodobacterales</taxon>
        <taxon>Paracoccaceae</taxon>
        <taxon>Pukyongiella</taxon>
    </lineage>
</organism>